<dbReference type="Pfam" id="PF03734">
    <property type="entry name" value="YkuD"/>
    <property type="match status" value="1"/>
</dbReference>
<protein>
    <submittedName>
        <fullName evidence="10">Murein L,D-transpeptidase YcbB/YkuD</fullName>
    </submittedName>
</protein>
<dbReference type="CDD" id="cd16913">
    <property type="entry name" value="YkuD_like"/>
    <property type="match status" value="1"/>
</dbReference>
<feature type="active site" description="Nucleophile" evidence="7">
    <location>
        <position position="533"/>
    </location>
</feature>
<dbReference type="Gene3D" id="2.40.440.10">
    <property type="entry name" value="L,D-transpeptidase catalytic domain-like"/>
    <property type="match status" value="1"/>
</dbReference>
<dbReference type="Proteomes" id="UP000219331">
    <property type="component" value="Unassembled WGS sequence"/>
</dbReference>
<dbReference type="STRING" id="538381.GCA_001696535_01749"/>
<dbReference type="PANTHER" id="PTHR41533:SF2">
    <property type="entry name" value="BLR7131 PROTEIN"/>
    <property type="match status" value="1"/>
</dbReference>
<dbReference type="PROSITE" id="PS52029">
    <property type="entry name" value="LD_TPASE"/>
    <property type="match status" value="1"/>
</dbReference>
<evidence type="ECO:0000256" key="4">
    <source>
        <dbReference type="ARBA" id="ARBA00022960"/>
    </source>
</evidence>
<dbReference type="GO" id="GO:0008360">
    <property type="term" value="P:regulation of cell shape"/>
    <property type="evidence" value="ECO:0007669"/>
    <property type="project" value="UniProtKB-UniRule"/>
</dbReference>
<dbReference type="InterPro" id="IPR002477">
    <property type="entry name" value="Peptidoglycan-bd-like"/>
</dbReference>
<proteinExistence type="inferred from homology"/>
<feature type="chain" id="PRO_5012899668" evidence="8">
    <location>
        <begin position="31"/>
        <end position="665"/>
    </location>
</feature>
<comment type="pathway">
    <text evidence="1 7">Cell wall biogenesis; peptidoglycan biosynthesis.</text>
</comment>
<reference evidence="10 11" key="1">
    <citation type="submission" date="2017-08" db="EMBL/GenBank/DDBJ databases">
        <authorList>
            <person name="de Groot N.N."/>
        </authorList>
    </citation>
    <scope>NUCLEOTIDE SEQUENCE [LARGE SCALE GENOMIC DNA]</scope>
    <source>
        <strain evidence="10 11">USBA 352</strain>
    </source>
</reference>
<keyword evidence="11" id="KW-1185">Reference proteome</keyword>
<dbReference type="InterPro" id="IPR036366">
    <property type="entry name" value="PGBDSf"/>
</dbReference>
<dbReference type="GO" id="GO:0071555">
    <property type="term" value="P:cell wall organization"/>
    <property type="evidence" value="ECO:0007669"/>
    <property type="project" value="UniProtKB-UniRule"/>
</dbReference>
<dbReference type="AlphaFoldDB" id="A0A285TLC4"/>
<keyword evidence="4 7" id="KW-0133">Cell shape</keyword>
<dbReference type="GO" id="GO:0009252">
    <property type="term" value="P:peptidoglycan biosynthetic process"/>
    <property type="evidence" value="ECO:0007669"/>
    <property type="project" value="UniProtKB-UniPathway"/>
</dbReference>
<accession>A0A285TLC4</accession>
<evidence type="ECO:0000256" key="8">
    <source>
        <dbReference type="SAM" id="SignalP"/>
    </source>
</evidence>
<dbReference type="InterPro" id="IPR038063">
    <property type="entry name" value="Transpep_catalytic_dom"/>
</dbReference>
<organism evidence="10 11">
    <name type="scientific">Stappia indica</name>
    <dbReference type="NCBI Taxonomy" id="538381"/>
    <lineage>
        <taxon>Bacteria</taxon>
        <taxon>Pseudomonadati</taxon>
        <taxon>Pseudomonadota</taxon>
        <taxon>Alphaproteobacteria</taxon>
        <taxon>Hyphomicrobiales</taxon>
        <taxon>Stappiaceae</taxon>
        <taxon>Stappia</taxon>
    </lineage>
</organism>
<dbReference type="PANTHER" id="PTHR41533">
    <property type="entry name" value="L,D-TRANSPEPTIDASE HI_1667-RELATED"/>
    <property type="match status" value="1"/>
</dbReference>
<dbReference type="SUPFAM" id="SSF141523">
    <property type="entry name" value="L,D-transpeptidase catalytic domain-like"/>
    <property type="match status" value="1"/>
</dbReference>
<comment type="similarity">
    <text evidence="2">Belongs to the YkuD family.</text>
</comment>
<gene>
    <name evidence="10" type="ORF">SAMN05421512_11197</name>
</gene>
<evidence type="ECO:0000256" key="1">
    <source>
        <dbReference type="ARBA" id="ARBA00004752"/>
    </source>
</evidence>
<feature type="domain" description="L,D-TPase catalytic" evidence="9">
    <location>
        <begin position="385"/>
        <end position="561"/>
    </location>
</feature>
<dbReference type="SUPFAM" id="SSF47090">
    <property type="entry name" value="PGBD-like"/>
    <property type="match status" value="1"/>
</dbReference>
<evidence type="ECO:0000256" key="3">
    <source>
        <dbReference type="ARBA" id="ARBA00022679"/>
    </source>
</evidence>
<dbReference type="Pfam" id="PF01471">
    <property type="entry name" value="PG_binding_1"/>
    <property type="match status" value="1"/>
</dbReference>
<dbReference type="Gene3D" id="1.10.101.10">
    <property type="entry name" value="PGBD-like superfamily/PGBD"/>
    <property type="match status" value="1"/>
</dbReference>
<dbReference type="GO" id="GO:0004180">
    <property type="term" value="F:carboxypeptidase activity"/>
    <property type="evidence" value="ECO:0007669"/>
    <property type="project" value="UniProtKB-ARBA"/>
</dbReference>
<evidence type="ECO:0000313" key="10">
    <source>
        <dbReference type="EMBL" id="SOC21506.1"/>
    </source>
</evidence>
<evidence type="ECO:0000313" key="11">
    <source>
        <dbReference type="Proteomes" id="UP000219331"/>
    </source>
</evidence>
<evidence type="ECO:0000256" key="6">
    <source>
        <dbReference type="ARBA" id="ARBA00023316"/>
    </source>
</evidence>
<evidence type="ECO:0000256" key="7">
    <source>
        <dbReference type="PROSITE-ProRule" id="PRU01373"/>
    </source>
</evidence>
<dbReference type="InterPro" id="IPR005490">
    <property type="entry name" value="LD_TPept_cat_dom"/>
</dbReference>
<keyword evidence="6 7" id="KW-0961">Cell wall biogenesis/degradation</keyword>
<dbReference type="InterPro" id="IPR045380">
    <property type="entry name" value="LD_TPept_scaffold_dom"/>
</dbReference>
<dbReference type="Pfam" id="PF20142">
    <property type="entry name" value="Scaffold"/>
    <property type="match status" value="1"/>
</dbReference>
<dbReference type="InterPro" id="IPR036365">
    <property type="entry name" value="PGBD-like_sf"/>
</dbReference>
<keyword evidence="8" id="KW-0732">Signal</keyword>
<evidence type="ECO:0000259" key="9">
    <source>
        <dbReference type="PROSITE" id="PS52029"/>
    </source>
</evidence>
<sequence>MARSIRFRPARIAATTLAGLMLTSALPALATTGAVPGAATEAETPAVMAAPLPEPALAVLLETGAGLSESDTALPFMNAERRKQLEEFYAARGHEPLWIADGVPTLEARRLVARLAQADRDGLKVSDYALPGELARSAGRMDEARAARFEALLSAAALAYADHAQAGRVQPVSLSKNVTLDPVHPEPQEVLAALAASADPAATLAGYNPPQPGFAALREKLAEIRARGKDDTPPVVPEGPTLKEGMRDARVAVLRARLGLAVETAAEAPAEAEAAADAVADAVSAEDAVADASVADAAMADATVAGESAASEAAGSEVLAEELFDAQVKEAVFAFQRENGLHADGVVGPRTLLALNAASDDGMAESDILANMERWRWMPRDLGAFHIFVNIPEFKARLFRDGAQVYETRVVVGKPSNQTPVFSDVMDHVIVNPYWNVPYSIASEELLPSIRSDASYLSRRNYEVLAGGRVVDPSSVDWSGVNLNKVRIRQRPGGGNALGQIKFMFPNRHAVYLHDTPSKSLFARSARAFSHGCVRVQDPFDFADALLQMDGEWTAARLKSMVGGQEKRADLTRPVPVHLAYFTAFVDENGKLQRRPDIYGHNATLTKALEIEGWEDWQRFAVAAPVKRSRPVAAQAEPAKKRKVVDLAAERQRMFMRRQRASSDY</sequence>
<dbReference type="GO" id="GO:0016740">
    <property type="term" value="F:transferase activity"/>
    <property type="evidence" value="ECO:0007669"/>
    <property type="project" value="UniProtKB-KW"/>
</dbReference>
<dbReference type="EMBL" id="OBML01000011">
    <property type="protein sequence ID" value="SOC21506.1"/>
    <property type="molecule type" value="Genomic_DNA"/>
</dbReference>
<feature type="signal peptide" evidence="8">
    <location>
        <begin position="1"/>
        <end position="30"/>
    </location>
</feature>
<evidence type="ECO:0000256" key="2">
    <source>
        <dbReference type="ARBA" id="ARBA00005992"/>
    </source>
</evidence>
<dbReference type="UniPathway" id="UPA00219"/>
<keyword evidence="3" id="KW-0808">Transferase</keyword>
<dbReference type="InterPro" id="IPR052905">
    <property type="entry name" value="LD-transpeptidase_YkuD-like"/>
</dbReference>
<name>A0A285TLC4_9HYPH</name>
<keyword evidence="5 7" id="KW-0573">Peptidoglycan synthesis</keyword>
<feature type="active site" description="Proton donor/acceptor" evidence="7">
    <location>
        <position position="514"/>
    </location>
</feature>
<dbReference type="RefSeq" id="WP_208980406.1">
    <property type="nucleotide sequence ID" value="NZ_OBML01000011.1"/>
</dbReference>
<evidence type="ECO:0000256" key="5">
    <source>
        <dbReference type="ARBA" id="ARBA00022984"/>
    </source>
</evidence>